<dbReference type="PROSITE" id="PS51257">
    <property type="entry name" value="PROKAR_LIPOPROTEIN"/>
    <property type="match status" value="1"/>
</dbReference>
<evidence type="ECO:0000256" key="2">
    <source>
        <dbReference type="ARBA" id="ARBA00023136"/>
    </source>
</evidence>
<keyword evidence="3" id="KW-0998">Cell outer membrane</keyword>
<dbReference type="Gene3D" id="3.30.1330.60">
    <property type="entry name" value="OmpA-like domain"/>
    <property type="match status" value="1"/>
</dbReference>
<keyword evidence="2 4" id="KW-0472">Membrane</keyword>
<dbReference type="PRINTS" id="PR01021">
    <property type="entry name" value="OMPADOMAIN"/>
</dbReference>
<evidence type="ECO:0000256" key="4">
    <source>
        <dbReference type="PROSITE-ProRule" id="PRU00473"/>
    </source>
</evidence>
<feature type="transmembrane region" description="Helical" evidence="5">
    <location>
        <begin position="29"/>
        <end position="49"/>
    </location>
</feature>
<dbReference type="Pfam" id="PF13488">
    <property type="entry name" value="Gly-zipper_Omp"/>
    <property type="match status" value="1"/>
</dbReference>
<accession>A0ABW3FL47</accession>
<dbReference type="PROSITE" id="PS51123">
    <property type="entry name" value="OMPA_2"/>
    <property type="match status" value="1"/>
</dbReference>
<dbReference type="PANTHER" id="PTHR30329">
    <property type="entry name" value="STATOR ELEMENT OF FLAGELLAR MOTOR COMPLEX"/>
    <property type="match status" value="1"/>
</dbReference>
<dbReference type="InterPro" id="IPR036737">
    <property type="entry name" value="OmpA-like_sf"/>
</dbReference>
<dbReference type="Proteomes" id="UP001597101">
    <property type="component" value="Unassembled WGS sequence"/>
</dbReference>
<evidence type="ECO:0000256" key="3">
    <source>
        <dbReference type="ARBA" id="ARBA00023237"/>
    </source>
</evidence>
<evidence type="ECO:0000256" key="5">
    <source>
        <dbReference type="SAM" id="Phobius"/>
    </source>
</evidence>
<dbReference type="InterPro" id="IPR050330">
    <property type="entry name" value="Bact_OuterMem_StrucFunc"/>
</dbReference>
<dbReference type="PANTHER" id="PTHR30329:SF21">
    <property type="entry name" value="LIPOPROTEIN YIAD-RELATED"/>
    <property type="match status" value="1"/>
</dbReference>
<comment type="subcellular location">
    <subcellularLocation>
        <location evidence="1">Cell outer membrane</location>
    </subcellularLocation>
</comment>
<dbReference type="InterPro" id="IPR039567">
    <property type="entry name" value="Gly-zipper"/>
</dbReference>
<dbReference type="PRINTS" id="PR01023">
    <property type="entry name" value="NAFLGMOTY"/>
</dbReference>
<evidence type="ECO:0000256" key="1">
    <source>
        <dbReference type="ARBA" id="ARBA00004442"/>
    </source>
</evidence>
<dbReference type="RefSeq" id="WP_377213318.1">
    <property type="nucleotide sequence ID" value="NZ_JBHTJV010000013.1"/>
</dbReference>
<dbReference type="InterPro" id="IPR006665">
    <property type="entry name" value="OmpA-like"/>
</dbReference>
<gene>
    <name evidence="7" type="ORF">ACFQ14_13665</name>
</gene>
<keyword evidence="5" id="KW-1133">Transmembrane helix</keyword>
<feature type="domain" description="OmpA-like" evidence="6">
    <location>
        <begin position="101"/>
        <end position="218"/>
    </location>
</feature>
<dbReference type="Pfam" id="PF00691">
    <property type="entry name" value="OmpA"/>
    <property type="match status" value="1"/>
</dbReference>
<keyword evidence="5" id="KW-0812">Transmembrane</keyword>
<evidence type="ECO:0000313" key="8">
    <source>
        <dbReference type="Proteomes" id="UP001597101"/>
    </source>
</evidence>
<proteinExistence type="predicted"/>
<evidence type="ECO:0000259" key="6">
    <source>
        <dbReference type="PROSITE" id="PS51123"/>
    </source>
</evidence>
<feature type="transmembrane region" description="Helical" evidence="5">
    <location>
        <begin position="61"/>
        <end position="78"/>
    </location>
</feature>
<dbReference type="CDD" id="cd07185">
    <property type="entry name" value="OmpA_C-like"/>
    <property type="match status" value="1"/>
</dbReference>
<name>A0ABW3FL47_9HYPH</name>
<dbReference type="EMBL" id="JBHTJV010000013">
    <property type="protein sequence ID" value="MFD0917456.1"/>
    <property type="molecule type" value="Genomic_DNA"/>
</dbReference>
<sequence>MRKIIIGSIAALTLTACTTDPYTGQQKVSRTAIGAGAGAAVGALGGLIVGKTTNASTRKSVLIGAGIGALTGGGVGLYQDRQEAKLREELANTGVSVTRQGDVIILNMPSNITFATDQADIRSEFFRTLNSVALVLKEFDQSLVNVYGHTDSDGSDSYNQQLSERRAVNVAQYLVQQGTDSRRYQVIGYGEAQPIASNATEEGKARNRRVEIQIAPLTQS</sequence>
<organism evidence="7 8">
    <name type="scientific">Pseudahrensia aquimaris</name>
    <dbReference type="NCBI Taxonomy" id="744461"/>
    <lineage>
        <taxon>Bacteria</taxon>
        <taxon>Pseudomonadati</taxon>
        <taxon>Pseudomonadota</taxon>
        <taxon>Alphaproteobacteria</taxon>
        <taxon>Hyphomicrobiales</taxon>
        <taxon>Ahrensiaceae</taxon>
        <taxon>Pseudahrensia</taxon>
    </lineage>
</organism>
<keyword evidence="8" id="KW-1185">Reference proteome</keyword>
<reference evidence="8" key="1">
    <citation type="journal article" date="2019" name="Int. J. Syst. Evol. Microbiol.">
        <title>The Global Catalogue of Microorganisms (GCM) 10K type strain sequencing project: providing services to taxonomists for standard genome sequencing and annotation.</title>
        <authorList>
            <consortium name="The Broad Institute Genomics Platform"/>
            <consortium name="The Broad Institute Genome Sequencing Center for Infectious Disease"/>
            <person name="Wu L."/>
            <person name="Ma J."/>
        </authorList>
    </citation>
    <scope>NUCLEOTIDE SEQUENCE [LARGE SCALE GENOMIC DNA]</scope>
    <source>
        <strain evidence="8">CCUG 60023</strain>
    </source>
</reference>
<dbReference type="SUPFAM" id="SSF103088">
    <property type="entry name" value="OmpA-like"/>
    <property type="match status" value="1"/>
</dbReference>
<protein>
    <submittedName>
        <fullName evidence="7">OmpA family protein</fullName>
    </submittedName>
</protein>
<dbReference type="InterPro" id="IPR006664">
    <property type="entry name" value="OMP_bac"/>
</dbReference>
<evidence type="ECO:0000313" key="7">
    <source>
        <dbReference type="EMBL" id="MFD0917456.1"/>
    </source>
</evidence>
<comment type="caution">
    <text evidence="7">The sequence shown here is derived from an EMBL/GenBank/DDBJ whole genome shotgun (WGS) entry which is preliminary data.</text>
</comment>